<dbReference type="EMBL" id="JXYQ01000070">
    <property type="protein sequence ID" value="KJA09149.1"/>
    <property type="molecule type" value="Genomic_DNA"/>
</dbReference>
<dbReference type="PATRIC" id="fig|80878.5.peg.3542"/>
<evidence type="ECO:0000313" key="2">
    <source>
        <dbReference type="EMBL" id="KJA09149.1"/>
    </source>
</evidence>
<reference evidence="2 3" key="1">
    <citation type="submission" date="2014-12" db="EMBL/GenBank/DDBJ databases">
        <title>Isolation of bacteria from lake water.</title>
        <authorList>
            <person name="Sheng K.-Y."/>
            <person name="Chin P.-S."/>
            <person name="Chan K.-G."/>
            <person name="Tan G.S."/>
        </authorList>
    </citation>
    <scope>NUCLEOTIDE SEQUENCE [LARGE SCALE GENOMIC DNA]</scope>
    <source>
        <strain evidence="2 3">KY4</strain>
    </source>
</reference>
<keyword evidence="1" id="KW-0732">Signal</keyword>
<organism evidence="2 3">
    <name type="scientific">Acidovorax temperans</name>
    <dbReference type="NCBI Taxonomy" id="80878"/>
    <lineage>
        <taxon>Bacteria</taxon>
        <taxon>Pseudomonadati</taxon>
        <taxon>Pseudomonadota</taxon>
        <taxon>Betaproteobacteria</taxon>
        <taxon>Burkholderiales</taxon>
        <taxon>Comamonadaceae</taxon>
        <taxon>Acidovorax</taxon>
    </lineage>
</organism>
<dbReference type="PANTHER" id="PTHR39600:SF1">
    <property type="entry name" value="PEPTIDASE INHIBITOR I78 FAMILY PROTEIN"/>
    <property type="match status" value="1"/>
</dbReference>
<dbReference type="RefSeq" id="WP_044401890.1">
    <property type="nucleotide sequence ID" value="NZ_JXYQ01000070.1"/>
</dbReference>
<dbReference type="PROSITE" id="PS51257">
    <property type="entry name" value="PROKAR_LIPOPROTEIN"/>
    <property type="match status" value="1"/>
</dbReference>
<accession>A0A0D7K568</accession>
<gene>
    <name evidence="2" type="ORF">RP29_17915</name>
</gene>
<dbReference type="Gene3D" id="3.30.10.10">
    <property type="entry name" value="Trypsin Inhibitor V, subunit A"/>
    <property type="match status" value="1"/>
</dbReference>
<sequence>MKNSLWTLAGTSVAAGILAGCAAPNPGAGASNTPAGQPPVGGQCNAAPAQSFVGKDSTASVIEAARVQSGAHMARVLRPGQMITKEYNTQRLNLVVDDNGRITAVRCG</sequence>
<dbReference type="OrthoDB" id="8724542at2"/>
<dbReference type="AlphaFoldDB" id="A0A0D7K568"/>
<evidence type="ECO:0000313" key="3">
    <source>
        <dbReference type="Proteomes" id="UP000032566"/>
    </source>
</evidence>
<proteinExistence type="predicted"/>
<name>A0A0D7K568_9BURK</name>
<evidence type="ECO:0000256" key="1">
    <source>
        <dbReference type="SAM" id="SignalP"/>
    </source>
</evidence>
<protein>
    <submittedName>
        <fullName evidence="2">Proteinase inhibitor I78</fullName>
    </submittedName>
</protein>
<dbReference type="InterPro" id="IPR021719">
    <property type="entry name" value="Prot_inh_I78"/>
</dbReference>
<feature type="signal peptide" evidence="1">
    <location>
        <begin position="1"/>
        <end position="22"/>
    </location>
</feature>
<dbReference type="PANTHER" id="PTHR39600">
    <property type="entry name" value="PEPTIDASE INHIBITOR I78 FAMILY PROTEIN"/>
    <property type="match status" value="1"/>
</dbReference>
<dbReference type="STRING" id="80878.RP29_17915"/>
<dbReference type="Proteomes" id="UP000032566">
    <property type="component" value="Unassembled WGS sequence"/>
</dbReference>
<keyword evidence="3" id="KW-1185">Reference proteome</keyword>
<feature type="chain" id="PRO_5002320373" evidence="1">
    <location>
        <begin position="23"/>
        <end position="108"/>
    </location>
</feature>
<dbReference type="Pfam" id="PF11720">
    <property type="entry name" value="Inhibitor_I78"/>
    <property type="match status" value="1"/>
</dbReference>
<comment type="caution">
    <text evidence="2">The sequence shown here is derived from an EMBL/GenBank/DDBJ whole genome shotgun (WGS) entry which is preliminary data.</text>
</comment>